<dbReference type="Proteomes" id="UP000266934">
    <property type="component" value="Chromosome"/>
</dbReference>
<dbReference type="AlphaFoldDB" id="A0A348G126"/>
<evidence type="ECO:0008006" key="3">
    <source>
        <dbReference type="Google" id="ProtNLM"/>
    </source>
</evidence>
<keyword evidence="2" id="KW-1185">Reference proteome</keyword>
<proteinExistence type="predicted"/>
<name>A0A348G126_9HYPH</name>
<gene>
    <name evidence="1" type="ORF">BLTE_19440</name>
</gene>
<sequence length="63" mass="7289">MGRLILTFADANVRVGPLGRLLAGRPDLREIVLRVLNASYILQYRLEGDRIIMLRAFHGRERR</sequence>
<reference evidence="1 2" key="1">
    <citation type="submission" date="2018-08" db="EMBL/GenBank/DDBJ databases">
        <title>Complete genome sequencing of Blastochloris tepida GI.</title>
        <authorList>
            <person name="Tsukatani Y."/>
            <person name="Mori H."/>
        </authorList>
    </citation>
    <scope>NUCLEOTIDE SEQUENCE [LARGE SCALE GENOMIC DNA]</scope>
    <source>
        <strain evidence="1 2">GI</strain>
    </source>
</reference>
<evidence type="ECO:0000313" key="1">
    <source>
        <dbReference type="EMBL" id="BBF93259.1"/>
    </source>
</evidence>
<evidence type="ECO:0000313" key="2">
    <source>
        <dbReference type="Proteomes" id="UP000266934"/>
    </source>
</evidence>
<dbReference type="KEGG" id="blag:BLTE_19440"/>
<organism evidence="1 2">
    <name type="scientific">Blastochloris tepida</name>
    <dbReference type="NCBI Taxonomy" id="2233851"/>
    <lineage>
        <taxon>Bacteria</taxon>
        <taxon>Pseudomonadati</taxon>
        <taxon>Pseudomonadota</taxon>
        <taxon>Alphaproteobacteria</taxon>
        <taxon>Hyphomicrobiales</taxon>
        <taxon>Blastochloridaceae</taxon>
        <taxon>Blastochloris</taxon>
    </lineage>
</organism>
<protein>
    <recommendedName>
        <fullName evidence="3">Type II toxin-antitoxin system RelE/ParE family toxin</fullName>
    </recommendedName>
</protein>
<dbReference type="EMBL" id="AP018907">
    <property type="protein sequence ID" value="BBF93259.1"/>
    <property type="molecule type" value="Genomic_DNA"/>
</dbReference>
<accession>A0A348G126</accession>